<dbReference type="EMBL" id="OV725077">
    <property type="protein sequence ID" value="CAH1389578.1"/>
    <property type="molecule type" value="Genomic_DNA"/>
</dbReference>
<dbReference type="GO" id="GO:0089718">
    <property type="term" value="P:amino acid import across plasma membrane"/>
    <property type="evidence" value="ECO:0007669"/>
    <property type="project" value="TreeGrafter"/>
</dbReference>
<dbReference type="GO" id="GO:0015187">
    <property type="term" value="F:glycine transmembrane transporter activity"/>
    <property type="evidence" value="ECO:0007669"/>
    <property type="project" value="TreeGrafter"/>
</dbReference>
<keyword evidence="6 8" id="KW-1133">Transmembrane helix</keyword>
<dbReference type="OrthoDB" id="6581954at2759"/>
<dbReference type="PANTHER" id="PTHR11616:SF236">
    <property type="entry name" value="TRANSPORTER"/>
    <property type="match status" value="1"/>
</dbReference>
<dbReference type="GO" id="GO:0015179">
    <property type="term" value="F:L-amino acid transmembrane transporter activity"/>
    <property type="evidence" value="ECO:0007669"/>
    <property type="project" value="TreeGrafter"/>
</dbReference>
<sequence>MLILAGKPMYFLELAVGQFSGVGPLALWNCCPIAKVIDMFCDYSGAMRINIVLEYVWDNAGGKTDLQRMWLSLNQVYQLYYYLFNAVECNEYLNIRVGCAMITVSLIVCIYYNVIMSYTVFYMVASFDSEVPWSKCDPAWADMATCYVRGEPQSLVSDHNLY</sequence>
<evidence type="ECO:0000256" key="5">
    <source>
        <dbReference type="ARBA" id="ARBA00022847"/>
    </source>
</evidence>
<comment type="subcellular location">
    <subcellularLocation>
        <location evidence="1">Membrane</location>
        <topology evidence="1">Multi-pass membrane protein</topology>
    </subcellularLocation>
</comment>
<dbReference type="Proteomes" id="UP001152798">
    <property type="component" value="Chromosome 1"/>
</dbReference>
<evidence type="ECO:0000256" key="6">
    <source>
        <dbReference type="ARBA" id="ARBA00022989"/>
    </source>
</evidence>
<keyword evidence="4 8" id="KW-0812">Transmembrane</keyword>
<reference evidence="9" key="1">
    <citation type="submission" date="2022-01" db="EMBL/GenBank/DDBJ databases">
        <authorList>
            <person name="King R."/>
        </authorList>
    </citation>
    <scope>NUCLEOTIDE SEQUENCE</scope>
</reference>
<protein>
    <submittedName>
        <fullName evidence="9">Uncharacterized protein</fullName>
    </submittedName>
</protein>
<keyword evidence="7 8" id="KW-0472">Membrane</keyword>
<evidence type="ECO:0000256" key="2">
    <source>
        <dbReference type="ARBA" id="ARBA00006459"/>
    </source>
</evidence>
<organism evidence="9 10">
    <name type="scientific">Nezara viridula</name>
    <name type="common">Southern green stink bug</name>
    <name type="synonym">Cimex viridulus</name>
    <dbReference type="NCBI Taxonomy" id="85310"/>
    <lineage>
        <taxon>Eukaryota</taxon>
        <taxon>Metazoa</taxon>
        <taxon>Ecdysozoa</taxon>
        <taxon>Arthropoda</taxon>
        <taxon>Hexapoda</taxon>
        <taxon>Insecta</taxon>
        <taxon>Pterygota</taxon>
        <taxon>Neoptera</taxon>
        <taxon>Paraneoptera</taxon>
        <taxon>Hemiptera</taxon>
        <taxon>Heteroptera</taxon>
        <taxon>Panheteroptera</taxon>
        <taxon>Pentatomomorpha</taxon>
        <taxon>Pentatomoidea</taxon>
        <taxon>Pentatomidae</taxon>
        <taxon>Pentatominae</taxon>
        <taxon>Nezara</taxon>
    </lineage>
</organism>
<keyword evidence="5" id="KW-0769">Symport</keyword>
<evidence type="ECO:0000256" key="7">
    <source>
        <dbReference type="ARBA" id="ARBA00023136"/>
    </source>
</evidence>
<evidence type="ECO:0000313" key="10">
    <source>
        <dbReference type="Proteomes" id="UP001152798"/>
    </source>
</evidence>
<dbReference type="AlphaFoldDB" id="A0A9P0GXC6"/>
<proteinExistence type="inferred from homology"/>
<evidence type="ECO:0000313" key="9">
    <source>
        <dbReference type="EMBL" id="CAH1389578.1"/>
    </source>
</evidence>
<dbReference type="GO" id="GO:0005283">
    <property type="term" value="F:amino acid:sodium symporter activity"/>
    <property type="evidence" value="ECO:0007669"/>
    <property type="project" value="TreeGrafter"/>
</dbReference>
<evidence type="ECO:0000256" key="8">
    <source>
        <dbReference type="SAM" id="Phobius"/>
    </source>
</evidence>
<evidence type="ECO:0000256" key="1">
    <source>
        <dbReference type="ARBA" id="ARBA00004141"/>
    </source>
</evidence>
<dbReference type="InterPro" id="IPR037272">
    <property type="entry name" value="SNS_sf"/>
</dbReference>
<evidence type="ECO:0000256" key="3">
    <source>
        <dbReference type="ARBA" id="ARBA00022448"/>
    </source>
</evidence>
<keyword evidence="3" id="KW-0813">Transport</keyword>
<name>A0A9P0GXC6_NEZVI</name>
<dbReference type="PANTHER" id="PTHR11616">
    <property type="entry name" value="SODIUM/CHLORIDE DEPENDENT TRANSPORTER"/>
    <property type="match status" value="1"/>
</dbReference>
<gene>
    <name evidence="9" type="ORF">NEZAVI_LOCUS964</name>
</gene>
<dbReference type="InterPro" id="IPR000175">
    <property type="entry name" value="Na/ntran_symport"/>
</dbReference>
<dbReference type="Pfam" id="PF00209">
    <property type="entry name" value="SNF"/>
    <property type="match status" value="1"/>
</dbReference>
<accession>A0A9P0GXC6</accession>
<comment type="similarity">
    <text evidence="2">Belongs to the sodium:neurotransmitter symporter (SNF) (TC 2.A.22) family.</text>
</comment>
<keyword evidence="10" id="KW-1185">Reference proteome</keyword>
<dbReference type="SUPFAM" id="SSF161070">
    <property type="entry name" value="SNF-like"/>
    <property type="match status" value="2"/>
</dbReference>
<evidence type="ECO:0000256" key="4">
    <source>
        <dbReference type="ARBA" id="ARBA00022692"/>
    </source>
</evidence>
<dbReference type="GO" id="GO:0005886">
    <property type="term" value="C:plasma membrane"/>
    <property type="evidence" value="ECO:0007669"/>
    <property type="project" value="TreeGrafter"/>
</dbReference>
<feature type="transmembrane region" description="Helical" evidence="8">
    <location>
        <begin position="100"/>
        <end position="125"/>
    </location>
</feature>